<sequence length="159" mass="16611">MTHTHSQTFIPVLAPSLLCIQAITSCPALPQPLPPGPTRPLQLYAERGRAHPTSLSLIYTGRAGAPIQFTRGGVRCSPPHTNPPRRRLAGAASLSSPLASVAVPRELPASNPSRTVLLVLLPPPGLGVTPPSAREPGGRFGADTRGVRSSGVRASRGMR</sequence>
<evidence type="ECO:0000313" key="4">
    <source>
        <dbReference type="Proteomes" id="UP000823388"/>
    </source>
</evidence>
<name>A0A8T0NDH8_PANVG</name>
<protein>
    <submittedName>
        <fullName evidence="3">Uncharacterized protein</fullName>
    </submittedName>
</protein>
<dbReference type="AlphaFoldDB" id="A0A8T0NDH8"/>
<feature type="compositionally biased region" description="Low complexity" evidence="1">
    <location>
        <begin position="147"/>
        <end position="159"/>
    </location>
</feature>
<feature type="chain" id="PRO_5035911622" evidence="2">
    <location>
        <begin position="29"/>
        <end position="159"/>
    </location>
</feature>
<comment type="caution">
    <text evidence="3">The sequence shown here is derived from an EMBL/GenBank/DDBJ whole genome shotgun (WGS) entry which is preliminary data.</text>
</comment>
<evidence type="ECO:0000256" key="1">
    <source>
        <dbReference type="SAM" id="MobiDB-lite"/>
    </source>
</evidence>
<feature type="region of interest" description="Disordered" evidence="1">
    <location>
        <begin position="128"/>
        <end position="159"/>
    </location>
</feature>
<reference evidence="3" key="1">
    <citation type="submission" date="2020-05" db="EMBL/GenBank/DDBJ databases">
        <title>WGS assembly of Panicum virgatum.</title>
        <authorList>
            <person name="Lovell J.T."/>
            <person name="Jenkins J."/>
            <person name="Shu S."/>
            <person name="Juenger T.E."/>
            <person name="Schmutz J."/>
        </authorList>
    </citation>
    <scope>NUCLEOTIDE SEQUENCE</scope>
    <source>
        <strain evidence="3">AP13</strain>
    </source>
</reference>
<dbReference type="EMBL" id="CM029053">
    <property type="protein sequence ID" value="KAG2545056.1"/>
    <property type="molecule type" value="Genomic_DNA"/>
</dbReference>
<proteinExistence type="predicted"/>
<keyword evidence="2" id="KW-0732">Signal</keyword>
<keyword evidence="4" id="KW-1185">Reference proteome</keyword>
<gene>
    <name evidence="3" type="ORF">PVAP13_9KG402634</name>
</gene>
<accession>A0A8T0NDH8</accession>
<evidence type="ECO:0000313" key="3">
    <source>
        <dbReference type="EMBL" id="KAG2545056.1"/>
    </source>
</evidence>
<organism evidence="3 4">
    <name type="scientific">Panicum virgatum</name>
    <name type="common">Blackwell switchgrass</name>
    <dbReference type="NCBI Taxonomy" id="38727"/>
    <lineage>
        <taxon>Eukaryota</taxon>
        <taxon>Viridiplantae</taxon>
        <taxon>Streptophyta</taxon>
        <taxon>Embryophyta</taxon>
        <taxon>Tracheophyta</taxon>
        <taxon>Spermatophyta</taxon>
        <taxon>Magnoliopsida</taxon>
        <taxon>Liliopsida</taxon>
        <taxon>Poales</taxon>
        <taxon>Poaceae</taxon>
        <taxon>PACMAD clade</taxon>
        <taxon>Panicoideae</taxon>
        <taxon>Panicodae</taxon>
        <taxon>Paniceae</taxon>
        <taxon>Panicinae</taxon>
        <taxon>Panicum</taxon>
        <taxon>Panicum sect. Hiantes</taxon>
    </lineage>
</organism>
<feature type="signal peptide" evidence="2">
    <location>
        <begin position="1"/>
        <end position="28"/>
    </location>
</feature>
<dbReference type="Proteomes" id="UP000823388">
    <property type="component" value="Chromosome 9K"/>
</dbReference>
<evidence type="ECO:0000256" key="2">
    <source>
        <dbReference type="SAM" id="SignalP"/>
    </source>
</evidence>